<evidence type="ECO:0000256" key="3">
    <source>
        <dbReference type="ARBA" id="ARBA00023242"/>
    </source>
</evidence>
<name>A0A9K3D0Y8_9EUKA</name>
<dbReference type="GO" id="GO:0036228">
    <property type="term" value="P:protein localization to nuclear inner membrane"/>
    <property type="evidence" value="ECO:0007669"/>
    <property type="project" value="TreeGrafter"/>
</dbReference>
<comment type="caution">
    <text evidence="6">The sequence shown here is derived from an EMBL/GenBank/DDBJ whole genome shotgun (WGS) entry which is preliminary data.</text>
</comment>
<evidence type="ECO:0000256" key="2">
    <source>
        <dbReference type="ARBA" id="ARBA00022448"/>
    </source>
</evidence>
<keyword evidence="7" id="KW-1185">Reference proteome</keyword>
<dbReference type="OrthoDB" id="6162375at2759"/>
<dbReference type="EMBL" id="BDIP01002722">
    <property type="protein sequence ID" value="GIQ86731.1"/>
    <property type="molecule type" value="Genomic_DNA"/>
</dbReference>
<evidence type="ECO:0000256" key="1">
    <source>
        <dbReference type="ARBA" id="ARBA00004123"/>
    </source>
</evidence>
<dbReference type="Pfam" id="PF13874">
    <property type="entry name" value="Nup54"/>
    <property type="match status" value="1"/>
</dbReference>
<evidence type="ECO:0000259" key="5">
    <source>
        <dbReference type="Pfam" id="PF13874"/>
    </source>
</evidence>
<dbReference type="AlphaFoldDB" id="A0A9K3D0Y8"/>
<dbReference type="GO" id="GO:0006607">
    <property type="term" value="P:NLS-bearing protein import into nucleus"/>
    <property type="evidence" value="ECO:0007669"/>
    <property type="project" value="TreeGrafter"/>
</dbReference>
<evidence type="ECO:0000313" key="6">
    <source>
        <dbReference type="EMBL" id="GIQ86731.1"/>
    </source>
</evidence>
<dbReference type="GO" id="GO:0044613">
    <property type="term" value="C:nuclear pore central transport channel"/>
    <property type="evidence" value="ECO:0007669"/>
    <property type="project" value="TreeGrafter"/>
</dbReference>
<dbReference type="PANTHER" id="PTHR13000">
    <property type="entry name" value="NUCLEOPORIN P54"/>
    <property type="match status" value="1"/>
</dbReference>
<sequence>KTGWGSTATSTTTGGWGATASTGFAGFGAKKAPPATATSAWGKGTTPAQHDDQVVKVTLPPNFDTRSWEVAQRNNPDPTRLVPVLAVTQTDLEARQKLQQRHMQTLEETGKQLKNRGAELINRERALDARIQDCRSMQSAVLSRLLGVLAHVSAETQVPAEFSRQMRVTERDSLGAVLDRLRALAASPSAPEPLTALHPEAMRAVRGHLGTQARALHIVKEAVFYM</sequence>
<comment type="subcellular location">
    <subcellularLocation>
        <location evidence="1">Nucleus</location>
    </subcellularLocation>
</comment>
<feature type="domain" description="Nucleoporin Nup54 alpha-helical" evidence="5">
    <location>
        <begin position="60"/>
        <end position="170"/>
    </location>
</feature>
<proteinExistence type="predicted"/>
<feature type="region of interest" description="Disordered" evidence="4">
    <location>
        <begin position="30"/>
        <end position="51"/>
    </location>
</feature>
<dbReference type="InterPro" id="IPR024864">
    <property type="entry name" value="Nup54/Nup57/Nup44"/>
</dbReference>
<dbReference type="InterPro" id="IPR025712">
    <property type="entry name" value="Nup54_alpha-helical_dom"/>
</dbReference>
<dbReference type="Proteomes" id="UP000265618">
    <property type="component" value="Unassembled WGS sequence"/>
</dbReference>
<feature type="compositionally biased region" description="Low complexity" evidence="4">
    <location>
        <begin position="30"/>
        <end position="40"/>
    </location>
</feature>
<keyword evidence="3" id="KW-0539">Nucleus</keyword>
<protein>
    <submittedName>
        <fullName evidence="6">Nucleoporin Nup54/Nup57/Nup44</fullName>
    </submittedName>
</protein>
<keyword evidence="2" id="KW-0813">Transport</keyword>
<organism evidence="6 7">
    <name type="scientific">Kipferlia bialata</name>
    <dbReference type="NCBI Taxonomy" id="797122"/>
    <lineage>
        <taxon>Eukaryota</taxon>
        <taxon>Metamonada</taxon>
        <taxon>Carpediemonas-like organisms</taxon>
        <taxon>Kipferlia</taxon>
    </lineage>
</organism>
<dbReference type="PANTHER" id="PTHR13000:SF0">
    <property type="entry name" value="NUCLEOPORIN P54"/>
    <property type="match status" value="1"/>
</dbReference>
<gene>
    <name evidence="6" type="ORF">KIPB_008637</name>
</gene>
<evidence type="ECO:0000256" key="4">
    <source>
        <dbReference type="SAM" id="MobiDB-lite"/>
    </source>
</evidence>
<dbReference type="GO" id="GO:0017056">
    <property type="term" value="F:structural constituent of nuclear pore"/>
    <property type="evidence" value="ECO:0007669"/>
    <property type="project" value="TreeGrafter"/>
</dbReference>
<accession>A0A9K3D0Y8</accession>
<dbReference type="GO" id="GO:0006999">
    <property type="term" value="P:nuclear pore organization"/>
    <property type="evidence" value="ECO:0007669"/>
    <property type="project" value="TreeGrafter"/>
</dbReference>
<reference evidence="6 7" key="1">
    <citation type="journal article" date="2018" name="PLoS ONE">
        <title>The draft genome of Kipferlia bialata reveals reductive genome evolution in fornicate parasites.</title>
        <authorList>
            <person name="Tanifuji G."/>
            <person name="Takabayashi S."/>
            <person name="Kume K."/>
            <person name="Takagi M."/>
            <person name="Nakayama T."/>
            <person name="Kamikawa R."/>
            <person name="Inagaki Y."/>
            <person name="Hashimoto T."/>
        </authorList>
    </citation>
    <scope>NUCLEOTIDE SEQUENCE [LARGE SCALE GENOMIC DNA]</scope>
    <source>
        <strain evidence="6">NY0173</strain>
    </source>
</reference>
<feature type="non-terminal residue" evidence="6">
    <location>
        <position position="1"/>
    </location>
</feature>
<evidence type="ECO:0000313" key="7">
    <source>
        <dbReference type="Proteomes" id="UP000265618"/>
    </source>
</evidence>